<feature type="compositionally biased region" description="Acidic residues" evidence="3">
    <location>
        <begin position="37"/>
        <end position="49"/>
    </location>
</feature>
<dbReference type="PANTHER" id="PTHR10972:SF212">
    <property type="entry name" value="OXYSTEROL-BINDING PROTEIN-LIKE PROTEIN 1"/>
    <property type="match status" value="1"/>
</dbReference>
<keyword evidence="5" id="KW-1185">Reference proteome</keyword>
<dbReference type="Proteomes" id="UP000836404">
    <property type="component" value="Unassembled WGS sequence"/>
</dbReference>
<evidence type="ECO:0000256" key="3">
    <source>
        <dbReference type="SAM" id="MobiDB-lite"/>
    </source>
</evidence>
<evidence type="ECO:0000313" key="5">
    <source>
        <dbReference type="Proteomes" id="UP000836404"/>
    </source>
</evidence>
<sequence>MSDITAVTKDAPELDAAAAHSAKAGANDVDLQRDEHNEEDDRTADDTEQGELPQDSKEANTEGGKIRTLLSVLRKFVGVKDLASQRFSLPANLLHPQANLDYWCYFDRPDFFAVIPEMEDPLDRMLAVVRYGFSKELKFYDGKIVKPFNSILGEHFRCHWQLAIPVLDPQQGGLVPVEGLRVDKPKSLPLPSLTVPEDRAAVTPAMSRNASRESSPPAKGLARFIGGKRSGTTSAGGAISPARDSAGPSQPALEALLNGTALVSSTSGERTERRIVQLVEQTSHHPPVSCYYVSTDNVEAYGVDQLAARFTGSSVKIGPGAFAKGIFIKLKEGAKGGSVGEEYQATHATASINGLLRGSLWLSVADQSYITCRGGSRPGLRMRAIIEYKEESWVGKAKYALTGIIYEYDPAAFESEGDGSIMERHKKIADVAPENIKVHINGCWKGMITYKLTSAPESEPARTLIDLSELAVLPKQVRPLEEHEPLESRRVWRNVIEAIHAKNFSRATKEKQIVEQRQRDEAAERKKAGTEYYPQFFEKEYQNGRPTLTAKGREVVESMLKAGTSA</sequence>
<dbReference type="PROSITE" id="PS01013">
    <property type="entry name" value="OSBP"/>
    <property type="match status" value="1"/>
</dbReference>
<evidence type="ECO:0000256" key="2">
    <source>
        <dbReference type="RuleBase" id="RU003844"/>
    </source>
</evidence>
<dbReference type="GO" id="GO:0016020">
    <property type="term" value="C:membrane"/>
    <property type="evidence" value="ECO:0007669"/>
    <property type="project" value="TreeGrafter"/>
</dbReference>
<feature type="region of interest" description="Disordered" evidence="3">
    <location>
        <begin position="1"/>
        <end position="61"/>
    </location>
</feature>
<protein>
    <recommendedName>
        <fullName evidence="6">Oxysterol-binding protein</fullName>
    </recommendedName>
</protein>
<dbReference type="SUPFAM" id="SSF144000">
    <property type="entry name" value="Oxysterol-binding protein-like"/>
    <property type="match status" value="1"/>
</dbReference>
<dbReference type="Pfam" id="PF01237">
    <property type="entry name" value="Oxysterol_BP"/>
    <property type="match status" value="2"/>
</dbReference>
<dbReference type="PANTHER" id="PTHR10972">
    <property type="entry name" value="OXYSTEROL-BINDING PROTEIN-RELATED"/>
    <property type="match status" value="1"/>
</dbReference>
<feature type="region of interest" description="Disordered" evidence="3">
    <location>
        <begin position="230"/>
        <end position="250"/>
    </location>
</feature>
<gene>
    <name evidence="4" type="ORF">JKILLFL_G9822</name>
</gene>
<evidence type="ECO:0000256" key="1">
    <source>
        <dbReference type="ARBA" id="ARBA00008842"/>
    </source>
</evidence>
<dbReference type="Gene3D" id="2.40.160.120">
    <property type="match status" value="1"/>
</dbReference>
<dbReference type="InterPro" id="IPR000648">
    <property type="entry name" value="Oxysterol-bd"/>
</dbReference>
<comment type="similarity">
    <text evidence="1 2">Belongs to the OSBP family.</text>
</comment>
<reference evidence="4 5" key="1">
    <citation type="submission" date="2020-10" db="EMBL/GenBank/DDBJ databases">
        <authorList>
            <person name="Sedaghatjoo S."/>
        </authorList>
    </citation>
    <scope>NUCLEOTIDE SEQUENCE [LARGE SCALE GENOMIC DNA]</scope>
    <source>
        <strain evidence="4 5">LLFL</strain>
    </source>
</reference>
<dbReference type="GO" id="GO:0032934">
    <property type="term" value="F:sterol binding"/>
    <property type="evidence" value="ECO:0007669"/>
    <property type="project" value="TreeGrafter"/>
</dbReference>
<evidence type="ECO:0000313" key="4">
    <source>
        <dbReference type="EMBL" id="CAD6958585.1"/>
    </source>
</evidence>
<name>A0A9N8QLX3_9BASI</name>
<evidence type="ECO:0008006" key="6">
    <source>
        <dbReference type="Google" id="ProtNLM"/>
    </source>
</evidence>
<dbReference type="InterPro" id="IPR037239">
    <property type="entry name" value="OSBP_sf"/>
</dbReference>
<organism evidence="4 5">
    <name type="scientific">Tilletia laevis</name>
    <dbReference type="NCBI Taxonomy" id="157183"/>
    <lineage>
        <taxon>Eukaryota</taxon>
        <taxon>Fungi</taxon>
        <taxon>Dikarya</taxon>
        <taxon>Basidiomycota</taxon>
        <taxon>Ustilaginomycotina</taxon>
        <taxon>Exobasidiomycetes</taxon>
        <taxon>Tilletiales</taxon>
        <taxon>Tilletiaceae</taxon>
        <taxon>Tilletia</taxon>
    </lineage>
</organism>
<accession>A0A9N8QLX3</accession>
<comment type="caution">
    <text evidence="4">The sequence shown here is derived from an EMBL/GenBank/DDBJ whole genome shotgun (WGS) entry which is preliminary data.</text>
</comment>
<dbReference type="InterPro" id="IPR018494">
    <property type="entry name" value="Oxysterol-bd_CS"/>
</dbReference>
<dbReference type="Gene3D" id="3.30.70.3490">
    <property type="match status" value="1"/>
</dbReference>
<proteinExistence type="inferred from homology"/>
<dbReference type="AlphaFoldDB" id="A0A9N8QLX3"/>
<dbReference type="GO" id="GO:0005829">
    <property type="term" value="C:cytosol"/>
    <property type="evidence" value="ECO:0007669"/>
    <property type="project" value="TreeGrafter"/>
</dbReference>
<feature type="compositionally biased region" description="Low complexity" evidence="3">
    <location>
        <begin position="16"/>
        <end position="26"/>
    </location>
</feature>
<dbReference type="EMBL" id="CAJHJF010006715">
    <property type="protein sequence ID" value="CAD6958585.1"/>
    <property type="molecule type" value="Genomic_DNA"/>
</dbReference>